<dbReference type="GO" id="GO:0003677">
    <property type="term" value="F:DNA binding"/>
    <property type="evidence" value="ECO:0007669"/>
    <property type="project" value="UniProtKB-KW"/>
</dbReference>
<evidence type="ECO:0000313" key="13">
    <source>
        <dbReference type="EMBL" id="XBH18028.1"/>
    </source>
</evidence>
<evidence type="ECO:0000256" key="1">
    <source>
        <dbReference type="ARBA" id="ARBA00022722"/>
    </source>
</evidence>
<gene>
    <name evidence="13" type="ORF">P8935_01550</name>
</gene>
<dbReference type="GO" id="GO:0006281">
    <property type="term" value="P:DNA repair"/>
    <property type="evidence" value="ECO:0007669"/>
    <property type="project" value="UniProtKB-KW"/>
</dbReference>
<keyword evidence="3" id="KW-0227">DNA damage</keyword>
<keyword evidence="1" id="KW-0540">Nuclease</keyword>
<dbReference type="PANTHER" id="PTHR30591">
    <property type="entry name" value="RECBCD ENZYME SUBUNIT RECC"/>
    <property type="match status" value="1"/>
</dbReference>
<evidence type="ECO:0000256" key="10">
    <source>
        <dbReference type="SAM" id="Coils"/>
    </source>
</evidence>
<dbReference type="InterPro" id="IPR038726">
    <property type="entry name" value="PDDEXK_AddAB-type"/>
</dbReference>
<dbReference type="GO" id="GO:0006310">
    <property type="term" value="P:DNA recombination"/>
    <property type="evidence" value="ECO:0007669"/>
    <property type="project" value="TreeGrafter"/>
</dbReference>
<feature type="region of interest" description="Disordered" evidence="11">
    <location>
        <begin position="393"/>
        <end position="412"/>
    </location>
</feature>
<keyword evidence="7" id="KW-0067">ATP-binding</keyword>
<dbReference type="Pfam" id="PF12705">
    <property type="entry name" value="PDDEXK_1"/>
    <property type="match status" value="1"/>
</dbReference>
<name>A0AAU7DLT9_9BACT</name>
<evidence type="ECO:0000256" key="7">
    <source>
        <dbReference type="ARBA" id="ARBA00022840"/>
    </source>
</evidence>
<evidence type="ECO:0000256" key="11">
    <source>
        <dbReference type="SAM" id="MobiDB-lite"/>
    </source>
</evidence>
<evidence type="ECO:0000256" key="9">
    <source>
        <dbReference type="ARBA" id="ARBA00023204"/>
    </source>
</evidence>
<evidence type="ECO:0000256" key="3">
    <source>
        <dbReference type="ARBA" id="ARBA00022763"/>
    </source>
</evidence>
<dbReference type="GO" id="GO:0004386">
    <property type="term" value="F:helicase activity"/>
    <property type="evidence" value="ECO:0007669"/>
    <property type="project" value="UniProtKB-KW"/>
</dbReference>
<dbReference type="AlphaFoldDB" id="A0AAU7DLT9"/>
<dbReference type="EMBL" id="CP121196">
    <property type="protein sequence ID" value="XBH18028.1"/>
    <property type="molecule type" value="Genomic_DNA"/>
</dbReference>
<reference evidence="13" key="1">
    <citation type="submission" date="2023-03" db="EMBL/GenBank/DDBJ databases">
        <title>Edaphobacter sp.</title>
        <authorList>
            <person name="Huber K.J."/>
            <person name="Papendorf J."/>
            <person name="Pilke C."/>
            <person name="Bunk B."/>
            <person name="Sproeer C."/>
            <person name="Pester M."/>
        </authorList>
    </citation>
    <scope>NUCLEOTIDE SEQUENCE</scope>
    <source>
        <strain evidence="13">DSM 110680</strain>
    </source>
</reference>
<organism evidence="13">
    <name type="scientific">Telmatobacter sp. DSM 110680</name>
    <dbReference type="NCBI Taxonomy" id="3036704"/>
    <lineage>
        <taxon>Bacteria</taxon>
        <taxon>Pseudomonadati</taxon>
        <taxon>Acidobacteriota</taxon>
        <taxon>Terriglobia</taxon>
        <taxon>Terriglobales</taxon>
        <taxon>Acidobacteriaceae</taxon>
        <taxon>Telmatobacter</taxon>
    </lineage>
</organism>
<keyword evidence="4" id="KW-0378">Hydrolase</keyword>
<keyword evidence="8" id="KW-0238">DNA-binding</keyword>
<evidence type="ECO:0000256" key="2">
    <source>
        <dbReference type="ARBA" id="ARBA00022741"/>
    </source>
</evidence>
<evidence type="ECO:0000256" key="5">
    <source>
        <dbReference type="ARBA" id="ARBA00022806"/>
    </source>
</evidence>
<keyword evidence="5" id="KW-0347">Helicase</keyword>
<evidence type="ECO:0000259" key="12">
    <source>
        <dbReference type="Pfam" id="PF12705"/>
    </source>
</evidence>
<dbReference type="GO" id="GO:0004527">
    <property type="term" value="F:exonuclease activity"/>
    <property type="evidence" value="ECO:0007669"/>
    <property type="project" value="UniProtKB-KW"/>
</dbReference>
<keyword evidence="10" id="KW-0175">Coiled coil</keyword>
<dbReference type="InterPro" id="IPR011604">
    <property type="entry name" value="PDDEXK-like_dom_sf"/>
</dbReference>
<keyword evidence="6" id="KW-0269">Exonuclease</keyword>
<dbReference type="GO" id="GO:0005524">
    <property type="term" value="F:ATP binding"/>
    <property type="evidence" value="ECO:0007669"/>
    <property type="project" value="UniProtKB-KW"/>
</dbReference>
<dbReference type="InterPro" id="IPR027417">
    <property type="entry name" value="P-loop_NTPase"/>
</dbReference>
<keyword evidence="2" id="KW-0547">Nucleotide-binding</keyword>
<keyword evidence="9" id="KW-0234">DNA repair</keyword>
<sequence>MDPFVDQLKHLCVAYPTRSKWVFVPNHSIGLTLGERIVLQGTNWLNLRFVTPPDIALRMGAPFLVERGIDPSEEGLGPALMMRLLLELPQKGGYFRPLADQPTMAQALWTTMHELSMAGIRSKDLKTEVFSSPAKHGELVALLDAYDRFLKQNDRGDMAAVYEEAAKHQDWCPIQSKDCWTELPDVVWSPLQRLLMDSMPGERLDPQAFNLVGVSVPRRLKSRHAQRLAADLGTNELAYLMSPPSVPARITAEAKIALFHAGGHEAEIEEVFRRILASGASLDQFEIACASDAHVALIWEKALRHNWPVTLGPGIPATLTRPGRALIGFCDWIETDFSAGHLRRLLESGDLTFELETEGFTAGQAAGLLARADAGWGRATYKLALERLHKSYESRSADPDGPEEDRAEARKKADRTSRVLVWVTALLASLPEPTSDGKVPLQAVVNGVLGFLERTATRNSALDHRAAMALQDYVSDLRALEAFSCSLSESLRFVRERVTSLNVAPERPRPGHLYACRLAQLGYAGRSHLFVVGLEEGRVFSSSTEDAILLDTERAGITADLRLSTDRIDEAVYVVLTRLAASGASVTFSYSCRDTREFRETYASWLMLQAFRLQRGDPSLSYHELKAALGEPKSAVPDDRQSALSPGAWWLRSVVGTGETGISVLGQTFTGVANGLIAEGKRQSNEFTEFDGFVPGAGQVLDPCAPEAAFSVTELEKAAECPFRFFLKRGLGVRPIDESERDKDVWLDPLTRGSELHELYAALLRRARSENRRANNGDGEWFMALAKDRLKRLNEEMPAATAEILERESRDFLADVALFLDAECAVSPAMPIGLEVSFGRPLDDDNEPLARPEAVEIDLGEGLTFRFAGRIDRIDKVGEASFEILDYKTGGFWRDKWRGVFDGGRRLQHALYGLAAAELLKASYTNPKITAGIYYFSSHRGHQERVRIPAPTKAAIAAVIGDLRDLIIKGEFVRTPDQDNCTYCDYAAACGEKNNLQAKNKQLDSKLEVYRKLTAHV</sequence>
<feature type="coiled-coil region" evidence="10">
    <location>
        <begin position="783"/>
        <end position="810"/>
    </location>
</feature>
<accession>A0AAU7DLT9</accession>
<dbReference type="RefSeq" id="WP_348263254.1">
    <property type="nucleotide sequence ID" value="NZ_CP121196.1"/>
</dbReference>
<proteinExistence type="predicted"/>
<dbReference type="SUPFAM" id="SSF52540">
    <property type="entry name" value="P-loop containing nucleoside triphosphate hydrolases"/>
    <property type="match status" value="1"/>
</dbReference>
<dbReference type="Gene3D" id="3.90.320.10">
    <property type="match status" value="1"/>
</dbReference>
<evidence type="ECO:0000256" key="4">
    <source>
        <dbReference type="ARBA" id="ARBA00022801"/>
    </source>
</evidence>
<feature type="domain" description="PD-(D/E)XK endonuclease-like" evidence="12">
    <location>
        <begin position="710"/>
        <end position="990"/>
    </location>
</feature>
<dbReference type="PANTHER" id="PTHR30591:SF1">
    <property type="entry name" value="RECBCD ENZYME SUBUNIT RECC"/>
    <property type="match status" value="1"/>
</dbReference>
<evidence type="ECO:0000256" key="6">
    <source>
        <dbReference type="ARBA" id="ARBA00022839"/>
    </source>
</evidence>
<protein>
    <submittedName>
        <fullName evidence="13">PD-(D/E)XK nuclease family protein</fullName>
    </submittedName>
</protein>
<evidence type="ECO:0000256" key="8">
    <source>
        <dbReference type="ARBA" id="ARBA00023125"/>
    </source>
</evidence>